<evidence type="ECO:0000256" key="1">
    <source>
        <dbReference type="SAM" id="SignalP"/>
    </source>
</evidence>
<gene>
    <name evidence="2" type="primary">ATP8</name>
</gene>
<dbReference type="EMBL" id="KY660122">
    <property type="protein sequence ID" value="ASX98143.1"/>
    <property type="molecule type" value="Genomic_DNA"/>
</dbReference>
<protein>
    <submittedName>
        <fullName evidence="2">ATPase 8</fullName>
    </submittedName>
</protein>
<name>A0A286S0S5_9SAUR</name>
<feature type="chain" id="PRO_5013194070" evidence="1">
    <location>
        <begin position="28"/>
        <end position="53"/>
    </location>
</feature>
<evidence type="ECO:0000313" key="2">
    <source>
        <dbReference type="EMBL" id="ASX98143.1"/>
    </source>
</evidence>
<reference evidence="2" key="1">
    <citation type="journal article" date="2017" name="Zool. Scr.">
        <title>Polytomies, signal and noise: Revisiting the mitochondrial phylogeny and phylogeography of the Eurasian blindsnake species complex (Typhlopidae, Squamata).</title>
        <authorList>
            <person name="Kornilios P."/>
        </authorList>
    </citation>
    <scope>NUCLEOTIDE SEQUENCE</scope>
    <source>
        <strain evidence="2">Tv360</strain>
    </source>
</reference>
<feature type="signal peptide" evidence="1">
    <location>
        <begin position="1"/>
        <end position="27"/>
    </location>
</feature>
<geneLocation type="mitochondrion" evidence="2"/>
<sequence length="53" mass="6128">MPQLSKTNLVLMFVCTWTSLHLIMTATKKINLSMTPTPNTTTHSPLSWYWPYT</sequence>
<organism evidence="2">
    <name type="scientific">Xerotyphlops vermicularis</name>
    <name type="common">Eurasian blind snake</name>
    <dbReference type="NCBI Taxonomy" id="759976"/>
    <lineage>
        <taxon>Eukaryota</taxon>
        <taxon>Metazoa</taxon>
        <taxon>Chordata</taxon>
        <taxon>Craniata</taxon>
        <taxon>Vertebrata</taxon>
        <taxon>Euteleostomi</taxon>
        <taxon>Lepidosauria</taxon>
        <taxon>Squamata</taxon>
        <taxon>Bifurcata</taxon>
        <taxon>Unidentata</taxon>
        <taxon>Episquamata</taxon>
        <taxon>Toxicofera</taxon>
        <taxon>Serpentes</taxon>
        <taxon>Typhlopoidea</taxon>
        <taxon>Typhlopidae</taxon>
        <taxon>Xerotyphlops</taxon>
    </lineage>
</organism>
<accession>A0A286S0S5</accession>
<keyword evidence="1" id="KW-0732">Signal</keyword>
<dbReference type="AlphaFoldDB" id="A0A286S0S5"/>
<keyword evidence="2" id="KW-0496">Mitochondrion</keyword>
<proteinExistence type="predicted"/>